<keyword evidence="1" id="KW-0812">Transmembrane</keyword>
<dbReference type="EMBL" id="JAADJZ010000001">
    <property type="protein sequence ID" value="KAF2878388.1"/>
    <property type="molecule type" value="Genomic_DNA"/>
</dbReference>
<sequence>MLYLRRRWSHPNRCINSSLSVSASTLQRLATFAHQSLLAQTGIRGTRASTAGVSRYVDGSSRCYQLMVHPFIFLIAGPMRPYRRAGMAIAHVKTRSGTNAVQEEPDRAGAIPHVQQLYTQQGNFRLPTLEIGPFPLESLGFAGILGTGVFSFFPFFFF</sequence>
<keyword evidence="3" id="KW-1185">Reference proteome</keyword>
<protein>
    <submittedName>
        <fullName evidence="2">Uncharacterized protein</fullName>
    </submittedName>
</protein>
<evidence type="ECO:0000256" key="1">
    <source>
        <dbReference type="SAM" id="Phobius"/>
    </source>
</evidence>
<evidence type="ECO:0000313" key="3">
    <source>
        <dbReference type="Proteomes" id="UP000481861"/>
    </source>
</evidence>
<comment type="caution">
    <text evidence="2">The sequence shown here is derived from an EMBL/GenBank/DDBJ whole genome shotgun (WGS) entry which is preliminary data.</text>
</comment>
<dbReference type="Proteomes" id="UP000481861">
    <property type="component" value="Unassembled WGS sequence"/>
</dbReference>
<evidence type="ECO:0000313" key="2">
    <source>
        <dbReference type="EMBL" id="KAF2878388.1"/>
    </source>
</evidence>
<feature type="transmembrane region" description="Helical" evidence="1">
    <location>
        <begin position="139"/>
        <end position="157"/>
    </location>
</feature>
<gene>
    <name evidence="2" type="ORF">BDV95DRAFT_20592</name>
</gene>
<keyword evidence="1" id="KW-0472">Membrane</keyword>
<proteinExistence type="predicted"/>
<accession>A0A7C8IFW6</accession>
<reference evidence="2 3" key="1">
    <citation type="submission" date="2020-01" db="EMBL/GenBank/DDBJ databases">
        <authorList>
            <consortium name="DOE Joint Genome Institute"/>
            <person name="Haridas S."/>
            <person name="Albert R."/>
            <person name="Binder M."/>
            <person name="Bloem J."/>
            <person name="Labutti K."/>
            <person name="Salamov A."/>
            <person name="Andreopoulos B."/>
            <person name="Baker S.E."/>
            <person name="Barry K."/>
            <person name="Bills G."/>
            <person name="Bluhm B.H."/>
            <person name="Cannon C."/>
            <person name="Castanera R."/>
            <person name="Culley D.E."/>
            <person name="Daum C."/>
            <person name="Ezra D."/>
            <person name="Gonzalez J.B."/>
            <person name="Henrissat B."/>
            <person name="Kuo A."/>
            <person name="Liang C."/>
            <person name="Lipzen A."/>
            <person name="Lutzoni F."/>
            <person name="Magnuson J."/>
            <person name="Mondo S."/>
            <person name="Nolan M."/>
            <person name="Ohm R."/>
            <person name="Pangilinan J."/>
            <person name="Park H.-J.H."/>
            <person name="Ramirez L."/>
            <person name="Alfaro M."/>
            <person name="Sun H."/>
            <person name="Tritt A."/>
            <person name="Yoshinaga Y."/>
            <person name="Zwiers L.-H.L."/>
            <person name="Turgeon B.G."/>
            <person name="Goodwin S.B."/>
            <person name="Spatafora J.W."/>
            <person name="Crous P.W."/>
            <person name="Grigoriev I.V."/>
        </authorList>
    </citation>
    <scope>NUCLEOTIDE SEQUENCE [LARGE SCALE GENOMIC DNA]</scope>
    <source>
        <strain evidence="2 3">CBS 611.86</strain>
    </source>
</reference>
<keyword evidence="1" id="KW-1133">Transmembrane helix</keyword>
<organism evidence="2 3">
    <name type="scientific">Massariosphaeria phaeospora</name>
    <dbReference type="NCBI Taxonomy" id="100035"/>
    <lineage>
        <taxon>Eukaryota</taxon>
        <taxon>Fungi</taxon>
        <taxon>Dikarya</taxon>
        <taxon>Ascomycota</taxon>
        <taxon>Pezizomycotina</taxon>
        <taxon>Dothideomycetes</taxon>
        <taxon>Pleosporomycetidae</taxon>
        <taxon>Pleosporales</taxon>
        <taxon>Pleosporales incertae sedis</taxon>
        <taxon>Massariosphaeria</taxon>
    </lineage>
</organism>
<dbReference type="AlphaFoldDB" id="A0A7C8IFW6"/>
<name>A0A7C8IFW6_9PLEO</name>